<dbReference type="Proteomes" id="UP001139347">
    <property type="component" value="Unassembled WGS sequence"/>
</dbReference>
<evidence type="ECO:0000313" key="2">
    <source>
        <dbReference type="Proteomes" id="UP001139347"/>
    </source>
</evidence>
<dbReference type="InterPro" id="IPR036271">
    <property type="entry name" value="Tet_transcr_reg_TetR-rel_C_sf"/>
</dbReference>
<keyword evidence="2" id="KW-1185">Reference proteome</keyword>
<protein>
    <submittedName>
        <fullName evidence="1">Uncharacterized protein</fullName>
    </submittedName>
</protein>
<reference evidence="1" key="1">
    <citation type="submission" date="2022-04" db="EMBL/GenBank/DDBJ databases">
        <title>Paenibacillus mangrovi sp. nov., a novel endophytic bacterium isolated from bark of Kandelia candel.</title>
        <authorList>
            <person name="Tuo L."/>
        </authorList>
    </citation>
    <scope>NUCLEOTIDE SEQUENCE</scope>
    <source>
        <strain evidence="1">KQZ6P-2</strain>
    </source>
</reference>
<comment type="caution">
    <text evidence="1">The sequence shown here is derived from an EMBL/GenBank/DDBJ whole genome shotgun (WGS) entry which is preliminary data.</text>
</comment>
<evidence type="ECO:0000313" key="1">
    <source>
        <dbReference type="EMBL" id="MCJ8012273.1"/>
    </source>
</evidence>
<dbReference type="AlphaFoldDB" id="A0A9X2B626"/>
<name>A0A9X2B626_9BACL</name>
<accession>A0A9X2B626</accession>
<dbReference type="RefSeq" id="WP_244725082.1">
    <property type="nucleotide sequence ID" value="NZ_JALIRP010000004.1"/>
</dbReference>
<proteinExistence type="predicted"/>
<dbReference type="EMBL" id="JALIRP010000004">
    <property type="protein sequence ID" value="MCJ8012273.1"/>
    <property type="molecule type" value="Genomic_DNA"/>
</dbReference>
<sequence length="70" mass="8077">MTLPAFIPLIERWQKEGLIVQKSPEVISGVFHSLFVLTLHKKDIGESDYRQTIDFFIDLVVDGLFNKEDV</sequence>
<organism evidence="1 2">
    <name type="scientific">Paenibacillus mangrovi</name>
    <dbReference type="NCBI Taxonomy" id="2931978"/>
    <lineage>
        <taxon>Bacteria</taxon>
        <taxon>Bacillati</taxon>
        <taxon>Bacillota</taxon>
        <taxon>Bacilli</taxon>
        <taxon>Bacillales</taxon>
        <taxon>Paenibacillaceae</taxon>
        <taxon>Paenibacillus</taxon>
    </lineage>
</organism>
<dbReference type="SUPFAM" id="SSF48498">
    <property type="entry name" value="Tetracyclin repressor-like, C-terminal domain"/>
    <property type="match status" value="1"/>
</dbReference>
<gene>
    <name evidence="1" type="ORF">MUG84_11065</name>
</gene>